<evidence type="ECO:0000313" key="1">
    <source>
        <dbReference type="EMBL" id="VFU58362.1"/>
    </source>
</evidence>
<dbReference type="AlphaFoldDB" id="A0A6N2MVD3"/>
<organism evidence="1">
    <name type="scientific">Salix viminalis</name>
    <name type="common">Common osier</name>
    <name type="synonym">Basket willow</name>
    <dbReference type="NCBI Taxonomy" id="40686"/>
    <lineage>
        <taxon>Eukaryota</taxon>
        <taxon>Viridiplantae</taxon>
        <taxon>Streptophyta</taxon>
        <taxon>Embryophyta</taxon>
        <taxon>Tracheophyta</taxon>
        <taxon>Spermatophyta</taxon>
        <taxon>Magnoliopsida</taxon>
        <taxon>eudicotyledons</taxon>
        <taxon>Gunneridae</taxon>
        <taxon>Pentapetalae</taxon>
        <taxon>rosids</taxon>
        <taxon>fabids</taxon>
        <taxon>Malpighiales</taxon>
        <taxon>Salicaceae</taxon>
        <taxon>Saliceae</taxon>
        <taxon>Salix</taxon>
    </lineage>
</organism>
<dbReference type="EMBL" id="CAADRP010001985">
    <property type="protein sequence ID" value="VFU58362.1"/>
    <property type="molecule type" value="Genomic_DNA"/>
</dbReference>
<name>A0A6N2MVD3_SALVM</name>
<proteinExistence type="predicted"/>
<accession>A0A6N2MVD3</accession>
<reference evidence="1" key="1">
    <citation type="submission" date="2019-03" db="EMBL/GenBank/DDBJ databases">
        <authorList>
            <person name="Mank J."/>
            <person name="Almeida P."/>
        </authorList>
    </citation>
    <scope>NUCLEOTIDE SEQUENCE</scope>
    <source>
        <strain evidence="1">78183</strain>
    </source>
</reference>
<gene>
    <name evidence="1" type="ORF">SVIM_LOCUS426180</name>
</gene>
<protein>
    <submittedName>
        <fullName evidence="1">Uncharacterized protein</fullName>
    </submittedName>
</protein>
<sequence length="83" mass="9657">MDENWNLFVDWVALKKQRAFVGKVFFECPDDSISVWDSVDCQYFIENIRCYLGNITITPETCSYLNTGNQMLLIITSSAYNRT</sequence>